<proteinExistence type="predicted"/>
<keyword evidence="3" id="KW-1185">Reference proteome</keyword>
<evidence type="ECO:0000313" key="3">
    <source>
        <dbReference type="Proteomes" id="UP000249065"/>
    </source>
</evidence>
<evidence type="ECO:0000313" key="2">
    <source>
        <dbReference type="EMBL" id="RAI57751.1"/>
    </source>
</evidence>
<reference evidence="3" key="1">
    <citation type="submission" date="2018-06" db="EMBL/GenBank/DDBJ databases">
        <authorList>
            <person name="Khan S.A."/>
        </authorList>
    </citation>
    <scope>NUCLEOTIDE SEQUENCE [LARGE SCALE GENOMIC DNA]</scope>
    <source>
        <strain evidence="3">DB-1506</strain>
    </source>
</reference>
<accession>A0A327M399</accession>
<gene>
    <name evidence="2" type="ORF">DOO78_17180</name>
</gene>
<comment type="caution">
    <text evidence="2">The sequence shown here is derived from an EMBL/GenBank/DDBJ whole genome shotgun (WGS) entry which is preliminary data.</text>
</comment>
<evidence type="ECO:0000256" key="1">
    <source>
        <dbReference type="SAM" id="SignalP"/>
    </source>
</evidence>
<protein>
    <submittedName>
        <fullName evidence="2">Uncharacterized protein</fullName>
    </submittedName>
</protein>
<feature type="chain" id="PRO_5016337141" evidence="1">
    <location>
        <begin position="23"/>
        <end position="110"/>
    </location>
</feature>
<organism evidence="2 3">
    <name type="scientific">Roseicella frigidaeris</name>
    <dbReference type="NCBI Taxonomy" id="2230885"/>
    <lineage>
        <taxon>Bacteria</taxon>
        <taxon>Pseudomonadati</taxon>
        <taxon>Pseudomonadota</taxon>
        <taxon>Alphaproteobacteria</taxon>
        <taxon>Acetobacterales</taxon>
        <taxon>Roseomonadaceae</taxon>
        <taxon>Roseicella</taxon>
    </lineage>
</organism>
<dbReference type="EMBL" id="QLIX01000014">
    <property type="protein sequence ID" value="RAI57751.1"/>
    <property type="molecule type" value="Genomic_DNA"/>
</dbReference>
<sequence length="110" mass="10965">MRKIGNLALVLGLALLAPLAGRAEGSEGEGLQGVAEAMRQAAVRDGGSGWQNGAARLVASGTGYGVAYSGLPRGSVGRGPLTVIGAMDGQPIVAYADPQPGGPVLLAERR</sequence>
<keyword evidence="1" id="KW-0732">Signal</keyword>
<feature type="signal peptide" evidence="1">
    <location>
        <begin position="1"/>
        <end position="22"/>
    </location>
</feature>
<dbReference type="AlphaFoldDB" id="A0A327M399"/>
<dbReference type="Proteomes" id="UP000249065">
    <property type="component" value="Unassembled WGS sequence"/>
</dbReference>
<dbReference type="RefSeq" id="WP_111471094.1">
    <property type="nucleotide sequence ID" value="NZ_QLIX01000014.1"/>
</dbReference>
<dbReference type="OrthoDB" id="9930635at2"/>
<name>A0A327M399_9PROT</name>